<keyword evidence="3 6" id="KW-0378">Hydrolase</keyword>
<dbReference type="PANTHER" id="PTHR17224:SF1">
    <property type="entry name" value="PEPTIDYL-TRNA HYDROLASE"/>
    <property type="match status" value="1"/>
</dbReference>
<proteinExistence type="inferred from homology"/>
<dbReference type="HAMAP" id="MF_00083">
    <property type="entry name" value="Pept_tRNA_hydro_bact"/>
    <property type="match status" value="1"/>
</dbReference>
<dbReference type="InterPro" id="IPR001328">
    <property type="entry name" value="Pept_tRNA_hydro"/>
</dbReference>
<comment type="similarity">
    <text evidence="5">Belongs to the PTH family.</text>
</comment>
<dbReference type="EC" id="3.1.1.29" evidence="1"/>
<keyword evidence="4" id="KW-0694">RNA-binding</keyword>
<dbReference type="InterPro" id="IPR018171">
    <property type="entry name" value="Pept_tRNA_hydro_CS"/>
</dbReference>
<evidence type="ECO:0000256" key="5">
    <source>
        <dbReference type="ARBA" id="ARBA00038063"/>
    </source>
</evidence>
<dbReference type="SUPFAM" id="SSF53178">
    <property type="entry name" value="Peptidyl-tRNA hydrolase-like"/>
    <property type="match status" value="1"/>
</dbReference>
<dbReference type="NCBIfam" id="TIGR00447">
    <property type="entry name" value="pth"/>
    <property type="match status" value="1"/>
</dbReference>
<dbReference type="AlphaFoldDB" id="A0A0W8E9C8"/>
<sequence>MKFIVGLGNPGQKYRNTRHNMGYMVVEEIARRYAIDKEECKFDSIIGHIRINGEKVLVVKPLTFMNLSGKAVQALMRFYKQELSELIVIYDDMDLETGRIRVRADGGSGGHKGISSINERLGSQEFPRVRIGIGRPPEHWSVEAWVLSETQADEKADIETAVKKASDAVICWVKEGIVQAMNQYN</sequence>
<reference evidence="6" key="1">
    <citation type="journal article" date="2015" name="Proc. Natl. Acad. Sci. U.S.A.">
        <title>Networks of energetic and metabolic interactions define dynamics in microbial communities.</title>
        <authorList>
            <person name="Embree M."/>
            <person name="Liu J.K."/>
            <person name="Al-Bassam M.M."/>
            <person name="Zengler K."/>
        </authorList>
    </citation>
    <scope>NUCLEOTIDE SEQUENCE</scope>
</reference>
<dbReference type="PANTHER" id="PTHR17224">
    <property type="entry name" value="PEPTIDYL-TRNA HYDROLASE"/>
    <property type="match status" value="1"/>
</dbReference>
<dbReference type="InterPro" id="IPR036416">
    <property type="entry name" value="Pept_tRNA_hydro_sf"/>
</dbReference>
<evidence type="ECO:0000313" key="6">
    <source>
        <dbReference type="EMBL" id="KUG05200.1"/>
    </source>
</evidence>
<evidence type="ECO:0000256" key="3">
    <source>
        <dbReference type="ARBA" id="ARBA00022801"/>
    </source>
</evidence>
<accession>A0A0W8E9C8</accession>
<dbReference type="Pfam" id="PF01195">
    <property type="entry name" value="Pept_tRNA_hydro"/>
    <property type="match status" value="1"/>
</dbReference>
<evidence type="ECO:0000256" key="1">
    <source>
        <dbReference type="ARBA" id="ARBA00013260"/>
    </source>
</evidence>
<keyword evidence="2" id="KW-0820">tRNA-binding</keyword>
<dbReference type="PROSITE" id="PS01195">
    <property type="entry name" value="PEPT_TRNA_HYDROL_1"/>
    <property type="match status" value="1"/>
</dbReference>
<name>A0A0W8E9C8_9ZZZZ</name>
<dbReference type="EMBL" id="LNQE01001824">
    <property type="protein sequence ID" value="KUG05200.1"/>
    <property type="molecule type" value="Genomic_DNA"/>
</dbReference>
<gene>
    <name evidence="6" type="ORF">ASZ90_017386</name>
</gene>
<organism evidence="6">
    <name type="scientific">hydrocarbon metagenome</name>
    <dbReference type="NCBI Taxonomy" id="938273"/>
    <lineage>
        <taxon>unclassified sequences</taxon>
        <taxon>metagenomes</taxon>
        <taxon>ecological metagenomes</taxon>
    </lineage>
</organism>
<dbReference type="Gene3D" id="3.40.50.1470">
    <property type="entry name" value="Peptidyl-tRNA hydrolase"/>
    <property type="match status" value="1"/>
</dbReference>
<dbReference type="FunFam" id="3.40.50.1470:FF:000001">
    <property type="entry name" value="Peptidyl-tRNA hydrolase"/>
    <property type="match status" value="1"/>
</dbReference>
<protein>
    <recommendedName>
        <fullName evidence="1">peptidyl-tRNA hydrolase</fullName>
        <ecNumber evidence="1">3.1.1.29</ecNumber>
    </recommendedName>
</protein>
<evidence type="ECO:0000256" key="4">
    <source>
        <dbReference type="ARBA" id="ARBA00022884"/>
    </source>
</evidence>
<dbReference type="GO" id="GO:0004045">
    <property type="term" value="F:peptidyl-tRNA hydrolase activity"/>
    <property type="evidence" value="ECO:0007669"/>
    <property type="project" value="UniProtKB-EC"/>
</dbReference>
<evidence type="ECO:0000256" key="2">
    <source>
        <dbReference type="ARBA" id="ARBA00022555"/>
    </source>
</evidence>
<dbReference type="GO" id="GO:0000049">
    <property type="term" value="F:tRNA binding"/>
    <property type="evidence" value="ECO:0007669"/>
    <property type="project" value="UniProtKB-KW"/>
</dbReference>
<dbReference type="CDD" id="cd00462">
    <property type="entry name" value="PTH"/>
    <property type="match status" value="1"/>
</dbReference>
<comment type="caution">
    <text evidence="6">The sequence shown here is derived from an EMBL/GenBank/DDBJ whole genome shotgun (WGS) entry which is preliminary data.</text>
</comment>